<dbReference type="Proteomes" id="UP000799291">
    <property type="component" value="Unassembled WGS sequence"/>
</dbReference>
<keyword evidence="3" id="KW-1185">Reference proteome</keyword>
<evidence type="ECO:0000313" key="2">
    <source>
        <dbReference type="EMBL" id="KAF2692282.1"/>
    </source>
</evidence>
<feature type="compositionally biased region" description="Basic and acidic residues" evidence="1">
    <location>
        <begin position="1"/>
        <end position="10"/>
    </location>
</feature>
<reference evidence="2" key="1">
    <citation type="journal article" date="2020" name="Stud. Mycol.">
        <title>101 Dothideomycetes genomes: a test case for predicting lifestyles and emergence of pathogens.</title>
        <authorList>
            <person name="Haridas S."/>
            <person name="Albert R."/>
            <person name="Binder M."/>
            <person name="Bloem J."/>
            <person name="Labutti K."/>
            <person name="Salamov A."/>
            <person name="Andreopoulos B."/>
            <person name="Baker S."/>
            <person name="Barry K."/>
            <person name="Bills G."/>
            <person name="Bluhm B."/>
            <person name="Cannon C."/>
            <person name="Castanera R."/>
            <person name="Culley D."/>
            <person name="Daum C."/>
            <person name="Ezra D."/>
            <person name="Gonzalez J."/>
            <person name="Henrissat B."/>
            <person name="Kuo A."/>
            <person name="Liang C."/>
            <person name="Lipzen A."/>
            <person name="Lutzoni F."/>
            <person name="Magnuson J."/>
            <person name="Mondo S."/>
            <person name="Nolan M."/>
            <person name="Ohm R."/>
            <person name="Pangilinan J."/>
            <person name="Park H.-J."/>
            <person name="Ramirez L."/>
            <person name="Alfaro M."/>
            <person name="Sun H."/>
            <person name="Tritt A."/>
            <person name="Yoshinaga Y."/>
            <person name="Zwiers L.-H."/>
            <person name="Turgeon B."/>
            <person name="Goodwin S."/>
            <person name="Spatafora J."/>
            <person name="Crous P."/>
            <person name="Grigoriev I."/>
        </authorList>
    </citation>
    <scope>NUCLEOTIDE SEQUENCE</scope>
    <source>
        <strain evidence="2">CBS 122367</strain>
    </source>
</reference>
<feature type="region of interest" description="Disordered" evidence="1">
    <location>
        <begin position="1"/>
        <end position="74"/>
    </location>
</feature>
<dbReference type="EMBL" id="MU005569">
    <property type="protein sequence ID" value="KAF2692282.1"/>
    <property type="molecule type" value="Genomic_DNA"/>
</dbReference>
<evidence type="ECO:0000256" key="1">
    <source>
        <dbReference type="SAM" id="MobiDB-lite"/>
    </source>
</evidence>
<sequence length="100" mass="11354">MISERCDDMCASRAASKAKNRREADRRSRLPHHAAALLSTRGRRSSRYAHLACRPSSTSDALHRDSQRRMRRTSPLLTHHIRNVQLPTLLLDVIVDASVN</sequence>
<name>A0A6G1JNZ0_9PLEO</name>
<accession>A0A6G1JNZ0</accession>
<protein>
    <submittedName>
        <fullName evidence="2">Uncharacterized protein</fullName>
    </submittedName>
</protein>
<gene>
    <name evidence="2" type="ORF">K458DRAFT_12311</name>
</gene>
<proteinExistence type="predicted"/>
<evidence type="ECO:0000313" key="3">
    <source>
        <dbReference type="Proteomes" id="UP000799291"/>
    </source>
</evidence>
<dbReference type="AlphaFoldDB" id="A0A6G1JNZ0"/>
<organism evidence="2 3">
    <name type="scientific">Lentithecium fluviatile CBS 122367</name>
    <dbReference type="NCBI Taxonomy" id="1168545"/>
    <lineage>
        <taxon>Eukaryota</taxon>
        <taxon>Fungi</taxon>
        <taxon>Dikarya</taxon>
        <taxon>Ascomycota</taxon>
        <taxon>Pezizomycotina</taxon>
        <taxon>Dothideomycetes</taxon>
        <taxon>Pleosporomycetidae</taxon>
        <taxon>Pleosporales</taxon>
        <taxon>Massarineae</taxon>
        <taxon>Lentitheciaceae</taxon>
        <taxon>Lentithecium</taxon>
    </lineage>
</organism>